<evidence type="ECO:0000313" key="3">
    <source>
        <dbReference type="Proteomes" id="UP000018683"/>
    </source>
</evidence>
<feature type="transmembrane region" description="Helical" evidence="1">
    <location>
        <begin position="49"/>
        <end position="67"/>
    </location>
</feature>
<sequence>MRYISEKEYNAEMLRIKHENESKARLRKLKAERAKGRQKKSKSISNSKLVLWAMVILVFCIAIWFMYESHRLCDLSQAYALLGIVASLAPVIFGYYSKSKAENTEGGIVYETAMKEQEVTSNSESGKG</sequence>
<comment type="caution">
    <text evidence="2">The sequence shown here is derived from an EMBL/GenBank/DDBJ whole genome shotgun (WGS) entry which is preliminary data.</text>
</comment>
<dbReference type="HOGENOM" id="CLU_1957956_0_0_9"/>
<dbReference type="EMBL" id="AZJE01000033">
    <property type="protein sequence ID" value="ETD17177.1"/>
    <property type="molecule type" value="Genomic_DNA"/>
</dbReference>
<organism evidence="2 3">
    <name type="scientific">[Ruminococcus] lactaris CC59_002D</name>
    <dbReference type="NCBI Taxonomy" id="1073376"/>
    <lineage>
        <taxon>Bacteria</taxon>
        <taxon>Bacillati</taxon>
        <taxon>Bacillota</taxon>
        <taxon>Clostridia</taxon>
        <taxon>Lachnospirales</taxon>
        <taxon>Lachnospiraceae</taxon>
        <taxon>Mediterraneibacter</taxon>
    </lineage>
</organism>
<name>V8BQW6_9FIRM</name>
<keyword evidence="1" id="KW-0472">Membrane</keyword>
<keyword evidence="1" id="KW-1133">Transmembrane helix</keyword>
<dbReference type="STRING" id="1073376.HMPREF1202_02415"/>
<dbReference type="PATRIC" id="fig|1073376.3.peg.2481"/>
<feature type="transmembrane region" description="Helical" evidence="1">
    <location>
        <begin position="79"/>
        <end position="96"/>
    </location>
</feature>
<dbReference type="Proteomes" id="UP000018683">
    <property type="component" value="Unassembled WGS sequence"/>
</dbReference>
<dbReference type="RefSeq" id="WP_023922962.1">
    <property type="nucleotide sequence ID" value="NZ_KI669410.1"/>
</dbReference>
<gene>
    <name evidence="2" type="ORF">HMPREF1202_02415</name>
</gene>
<evidence type="ECO:0000256" key="1">
    <source>
        <dbReference type="SAM" id="Phobius"/>
    </source>
</evidence>
<keyword evidence="1" id="KW-0812">Transmembrane</keyword>
<dbReference type="AlphaFoldDB" id="V8BQW6"/>
<proteinExistence type="predicted"/>
<reference evidence="2 3" key="1">
    <citation type="submission" date="2013-10" db="EMBL/GenBank/DDBJ databases">
        <title>The Genome Sequence of Ruminococcus lactaris CC59_002D.</title>
        <authorList>
            <consortium name="The Broad Institute Genomics Platform"/>
            <person name="Earl A."/>
            <person name="Allen-Vercoe E."/>
            <person name="Daigneault M."/>
            <person name="Young S.K."/>
            <person name="Zeng Q."/>
            <person name="Gargeya S."/>
            <person name="Fitzgerald M."/>
            <person name="Abouelleil A."/>
            <person name="Alvarado L."/>
            <person name="Chapman S.B."/>
            <person name="Gainer-Dewar J."/>
            <person name="Goldberg J."/>
            <person name="Griggs A."/>
            <person name="Gujja S."/>
            <person name="Hansen M."/>
            <person name="Howarth C."/>
            <person name="Imamovic A."/>
            <person name="Ireland A."/>
            <person name="Larimer J."/>
            <person name="McCowan C."/>
            <person name="Murphy C."/>
            <person name="Pearson M."/>
            <person name="Poon T.W."/>
            <person name="Priest M."/>
            <person name="Roberts A."/>
            <person name="Saif S."/>
            <person name="Shea T."/>
            <person name="Sykes S."/>
            <person name="Wortman J."/>
            <person name="Nusbaum C."/>
            <person name="Birren B."/>
        </authorList>
    </citation>
    <scope>NUCLEOTIDE SEQUENCE [LARGE SCALE GENOMIC DNA]</scope>
    <source>
        <strain evidence="2 3">CC59_002D</strain>
    </source>
</reference>
<dbReference type="OrthoDB" id="9996250at2"/>
<accession>V8BQW6</accession>
<protein>
    <submittedName>
        <fullName evidence="2">Uncharacterized protein</fullName>
    </submittedName>
</protein>
<evidence type="ECO:0000313" key="2">
    <source>
        <dbReference type="EMBL" id="ETD17177.1"/>
    </source>
</evidence>